<feature type="transmembrane region" description="Helical" evidence="2">
    <location>
        <begin position="97"/>
        <end position="119"/>
    </location>
</feature>
<sequence>MTEGSGGRVDRITRSAVNFGDHGTANYHEAPPAAGADETTVALLEAVRTLRDHLRLLTETDDTTGLDGELAVVQGEIERTGQADPARLGRLRMRLETAAAAVAGLASTAAVVQVIAQLAG</sequence>
<evidence type="ECO:0000313" key="4">
    <source>
        <dbReference type="Proteomes" id="UP000181942"/>
    </source>
</evidence>
<dbReference type="AlphaFoldDB" id="A0A1I2IDV3"/>
<gene>
    <name evidence="3" type="ORF">SAMN02787118_106157</name>
</gene>
<dbReference type="RefSeq" id="WP_075028428.1">
    <property type="nucleotide sequence ID" value="NZ_BMUQ01000005.1"/>
</dbReference>
<accession>A0A1I2IDV3</accession>
<evidence type="ECO:0000256" key="2">
    <source>
        <dbReference type="SAM" id="Phobius"/>
    </source>
</evidence>
<dbReference type="Proteomes" id="UP000181942">
    <property type="component" value="Unassembled WGS sequence"/>
</dbReference>
<dbReference type="EMBL" id="FONR01000006">
    <property type="protein sequence ID" value="SFF39828.1"/>
    <property type="molecule type" value="Genomic_DNA"/>
</dbReference>
<keyword evidence="2" id="KW-0812">Transmembrane</keyword>
<reference evidence="3 4" key="1">
    <citation type="submission" date="2016-10" db="EMBL/GenBank/DDBJ databases">
        <authorList>
            <person name="de Groot N.N."/>
        </authorList>
    </citation>
    <scope>NUCLEOTIDE SEQUENCE [LARGE SCALE GENOMIC DNA]</scope>
    <source>
        <strain evidence="3 4">OK461</strain>
    </source>
</reference>
<keyword evidence="2" id="KW-0472">Membrane</keyword>
<name>A0A1I2IDV3_9ACTN</name>
<protein>
    <submittedName>
        <fullName evidence="3">Uncharacterized protein</fullName>
    </submittedName>
</protein>
<evidence type="ECO:0000313" key="3">
    <source>
        <dbReference type="EMBL" id="SFF39828.1"/>
    </source>
</evidence>
<dbReference type="OrthoDB" id="9979452at2"/>
<evidence type="ECO:0000256" key="1">
    <source>
        <dbReference type="SAM" id="MobiDB-lite"/>
    </source>
</evidence>
<organism evidence="3 4">
    <name type="scientific">Streptomyces mirabilis</name>
    <dbReference type="NCBI Taxonomy" id="68239"/>
    <lineage>
        <taxon>Bacteria</taxon>
        <taxon>Bacillati</taxon>
        <taxon>Actinomycetota</taxon>
        <taxon>Actinomycetes</taxon>
        <taxon>Kitasatosporales</taxon>
        <taxon>Streptomycetaceae</taxon>
        <taxon>Streptomyces</taxon>
    </lineage>
</organism>
<keyword evidence="2" id="KW-1133">Transmembrane helix</keyword>
<proteinExistence type="predicted"/>
<feature type="region of interest" description="Disordered" evidence="1">
    <location>
        <begin position="1"/>
        <end position="34"/>
    </location>
</feature>